<accession>A0A087D245</accession>
<dbReference type="PANTHER" id="PTHR13696">
    <property type="entry name" value="P-LOOP CONTAINING NUCLEOSIDE TRIPHOSPHATE HYDROLASE"/>
    <property type="match status" value="1"/>
</dbReference>
<sequence length="206" mass="22566">MIITIANAKGGVAKTTSAMYLAAAYGLRYEKEVHVLDADVQGSASLWADLAEQNGEDLGMVRVDAANASTLKRLRRTLDQETDDGLWIVDAPPQGPVLETAVKVADFVVVPTSPSPLDLQQAWATMSDIPEGKPAAVLVTRAERRTNAYRQTIIGLDEAGTPRFEEEHMISKRQELVNALGRKPSRLYEYPTVLDEIMQVMQEANA</sequence>
<dbReference type="EMBL" id="JGZN01000031">
    <property type="protein sequence ID" value="KFI89595.1"/>
    <property type="molecule type" value="Genomic_DNA"/>
</dbReference>
<proteinExistence type="predicted"/>
<dbReference type="Pfam" id="PF01656">
    <property type="entry name" value="CbiA"/>
    <property type="match status" value="1"/>
</dbReference>
<evidence type="ECO:0000259" key="1">
    <source>
        <dbReference type="Pfam" id="PF01656"/>
    </source>
</evidence>
<name>A0A087D245_9BIFI</name>
<dbReference type="OrthoDB" id="9804460at2"/>
<dbReference type="STRING" id="1437607.BISA_2337"/>
<dbReference type="PANTHER" id="PTHR13696:SF96">
    <property type="entry name" value="COBQ_COBB_MIND_PARA NUCLEOTIDE BINDING DOMAIN-CONTAINING PROTEIN"/>
    <property type="match status" value="1"/>
</dbReference>
<evidence type="ECO:0000313" key="3">
    <source>
        <dbReference type="Proteomes" id="UP000029066"/>
    </source>
</evidence>
<dbReference type="CDD" id="cd02042">
    <property type="entry name" value="ParAB_family"/>
    <property type="match status" value="1"/>
</dbReference>
<dbReference type="InterPro" id="IPR027417">
    <property type="entry name" value="P-loop_NTPase"/>
</dbReference>
<comment type="caution">
    <text evidence="2">The sequence shown here is derived from an EMBL/GenBank/DDBJ whole genome shotgun (WGS) entry which is preliminary data.</text>
</comment>
<protein>
    <submittedName>
        <fullName evidence="2">Chromosome partitioning ATPase</fullName>
    </submittedName>
</protein>
<feature type="domain" description="CobQ/CobB/MinD/ParA nucleotide binding" evidence="1">
    <location>
        <begin position="3"/>
        <end position="180"/>
    </location>
</feature>
<dbReference type="SUPFAM" id="SSF52540">
    <property type="entry name" value="P-loop containing nucleoside triphosphate hydrolases"/>
    <property type="match status" value="1"/>
</dbReference>
<dbReference type="Gene3D" id="3.40.50.300">
    <property type="entry name" value="P-loop containing nucleotide triphosphate hydrolases"/>
    <property type="match status" value="1"/>
</dbReference>
<gene>
    <name evidence="2" type="ORF">BISA_2337</name>
</gene>
<dbReference type="AlphaFoldDB" id="A0A087D245"/>
<evidence type="ECO:0000313" key="2">
    <source>
        <dbReference type="EMBL" id="KFI89595.1"/>
    </source>
</evidence>
<dbReference type="InterPro" id="IPR050678">
    <property type="entry name" value="DNA_Partitioning_ATPase"/>
</dbReference>
<dbReference type="Proteomes" id="UP000029066">
    <property type="component" value="Unassembled WGS sequence"/>
</dbReference>
<dbReference type="InterPro" id="IPR002586">
    <property type="entry name" value="CobQ/CobB/MinD/ParA_Nub-bd_dom"/>
</dbReference>
<reference evidence="2 3" key="1">
    <citation type="submission" date="2014-03" db="EMBL/GenBank/DDBJ databases">
        <title>Genomics of Bifidobacteria.</title>
        <authorList>
            <person name="Ventura M."/>
            <person name="Milani C."/>
            <person name="Lugli G.A."/>
        </authorList>
    </citation>
    <scope>NUCLEOTIDE SEQUENCE [LARGE SCALE GENOMIC DNA]</scope>
    <source>
        <strain evidence="2 3">DSM 23967</strain>
    </source>
</reference>
<organism evidence="2 3">
    <name type="scientific">Bifidobacterium saguini DSM 23967</name>
    <dbReference type="NCBI Taxonomy" id="1437607"/>
    <lineage>
        <taxon>Bacteria</taxon>
        <taxon>Bacillati</taxon>
        <taxon>Actinomycetota</taxon>
        <taxon>Actinomycetes</taxon>
        <taxon>Bifidobacteriales</taxon>
        <taxon>Bifidobacteriaceae</taxon>
        <taxon>Bifidobacterium</taxon>
    </lineage>
</organism>